<dbReference type="Proteomes" id="UP000199532">
    <property type="component" value="Unassembled WGS sequence"/>
</dbReference>
<dbReference type="GO" id="GO:0009279">
    <property type="term" value="C:cell outer membrane"/>
    <property type="evidence" value="ECO:0007669"/>
    <property type="project" value="UniProtKB-SubCell"/>
</dbReference>
<dbReference type="SUPFAM" id="SSF48452">
    <property type="entry name" value="TPR-like"/>
    <property type="match status" value="1"/>
</dbReference>
<accession>A0A1H6TU54</accession>
<reference evidence="1 2" key="1">
    <citation type="submission" date="2016-10" db="EMBL/GenBank/DDBJ databases">
        <authorList>
            <person name="de Groot N.N."/>
        </authorList>
    </citation>
    <scope>NUCLEOTIDE SEQUENCE [LARGE SCALE GENOMIC DNA]</scope>
    <source>
        <strain evidence="1 2">DSM 19938</strain>
    </source>
</reference>
<proteinExistence type="predicted"/>
<gene>
    <name evidence="1" type="ORF">SAMN04487995_2262</name>
</gene>
<evidence type="ECO:0000313" key="2">
    <source>
        <dbReference type="Proteomes" id="UP000199532"/>
    </source>
</evidence>
<dbReference type="RefSeq" id="WP_090335251.1">
    <property type="nucleotide sequence ID" value="NZ_FNXY01000003.1"/>
</dbReference>
<dbReference type="STRING" id="408657.SAMN04487995_2262"/>
<dbReference type="Gene3D" id="1.25.40.390">
    <property type="match status" value="1"/>
</dbReference>
<dbReference type="InterPro" id="IPR011990">
    <property type="entry name" value="TPR-like_helical_dom_sf"/>
</dbReference>
<evidence type="ECO:0000313" key="1">
    <source>
        <dbReference type="EMBL" id="SEI79725.1"/>
    </source>
</evidence>
<keyword evidence="2" id="KW-1185">Reference proteome</keyword>
<dbReference type="AlphaFoldDB" id="A0A1H6TU54"/>
<name>A0A1H6TU54_9BACT</name>
<organism evidence="1 2">
    <name type="scientific">Dyadobacter koreensis</name>
    <dbReference type="NCBI Taxonomy" id="408657"/>
    <lineage>
        <taxon>Bacteria</taxon>
        <taxon>Pseudomonadati</taxon>
        <taxon>Bacteroidota</taxon>
        <taxon>Cytophagia</taxon>
        <taxon>Cytophagales</taxon>
        <taxon>Spirosomataceae</taxon>
        <taxon>Dyadobacter</taxon>
    </lineage>
</organism>
<sequence length="559" mass="60208">MKISNKNILIQTVFTASLVLMNFGCKDKLDVGNPNAPTIDANVNTETGLISLAQGGVYINGFQEGDDWLGNSYFSLPWGYNELLADNVSADASNNQVATIGVPDYVIFDDGTKETNKAPSISILRTYNTRAATGAGNNATYYQWLNMYAMNNACNTVLSLVDNIPFSGDAASKIATVKAWCYWWKGYAYGSIGSMYYSGLILDEVGAKSSNYVLHDAILAKSDEYYNLAATTISGITSEGDYEAILGKLIPEFTQVGNGGVPTKEMWIRNINTMLARNLLVNKLSPFVNGNPAATITKSSTSVMTAADWNTVLTLSSKGIQKGDVVFTGRSTANNYFFSATGGTAASLTTGVNTSSTFKISERFVQNFKADDKRFTNNFSTATTYKNNFIFTTRYNIIDGGAGAAGVYVYGSKSVGAYELYIAGSYEENTLMMAEANIRLGNIAVGLGQIDLVRTYLGAGLAPVAGTGLTLAGAMTELVKERRVALIYRGLSFYDNRRWGRTYDITNGGGSYGNTVVTSAGVVNKNATINYNFLDYWDVPADESVLNPSTGAATMNPNF</sequence>
<dbReference type="OrthoDB" id="1183184at2"/>
<protein>
    <submittedName>
        <fullName evidence="1">SusD family protein</fullName>
    </submittedName>
</protein>
<dbReference type="EMBL" id="FNXY01000003">
    <property type="protein sequence ID" value="SEI79725.1"/>
    <property type="molecule type" value="Genomic_DNA"/>
</dbReference>